<dbReference type="STRING" id="504797.SAMN05421678_109306"/>
<dbReference type="Pfam" id="PF06245">
    <property type="entry name" value="DUF1015"/>
    <property type="match status" value="2"/>
</dbReference>
<dbReference type="PANTHER" id="PTHR36454:SF1">
    <property type="entry name" value="DUF1015 DOMAIN-CONTAINING PROTEIN"/>
    <property type="match status" value="1"/>
</dbReference>
<organism evidence="2 3">
    <name type="scientific">Actinopolymorpha cephalotaxi</name>
    <dbReference type="NCBI Taxonomy" id="504797"/>
    <lineage>
        <taxon>Bacteria</taxon>
        <taxon>Bacillati</taxon>
        <taxon>Actinomycetota</taxon>
        <taxon>Actinomycetes</taxon>
        <taxon>Propionibacteriales</taxon>
        <taxon>Actinopolymorphaceae</taxon>
        <taxon>Actinopolymorpha</taxon>
    </lineage>
</organism>
<dbReference type="EMBL" id="FOOI01000009">
    <property type="protein sequence ID" value="SFG91600.1"/>
    <property type="molecule type" value="Genomic_DNA"/>
</dbReference>
<gene>
    <name evidence="2" type="ORF">SAMN05421678_109306</name>
</gene>
<dbReference type="InterPro" id="IPR008323">
    <property type="entry name" value="UCP033563"/>
</dbReference>
<dbReference type="Proteomes" id="UP000199052">
    <property type="component" value="Unassembled WGS sequence"/>
</dbReference>
<sequence length="481" mass="51222">MPSVTDPSPTPGTGARPLVLSPFVGVRYDPERVSDLAAVTSPPYDVLDPGSVTALTAEELHNIVRVVLPRPAGPADWTSDERSGPGEGDPSTTGDESPGVADSRAGEAGRIGSGGEAGRQPGSDPDQPDHYRRAAGLLNRWRAEGILRADTEAALYVYEQRVPESGGNGRQQFVLRGMFGAVALREPEEGVILPHEDVMPGPVADRLALMSACEANLEPILLVYDGGGPASDLVEATVRSEPLVYARTADGVDHQLWRITDPGALSTIAADLAPRQALIADGHHRYASYLKLQRQIRATGAGPGPWDSGLALLVDQHAHPLRLTAIHRTVAGITLAELVTRAGTDFAVESFDGDGDRAHDALAAARGRRNAFVVTDGLRWDLLSIPAETTAGRGRLDTEVLHDRLFGRILGLAEEHIGYAHSERAAVDHARNGHGVAVLLNPVDVATVQAVAREGGRMPRKSTSFGPKPRTGFVMRMFDQH</sequence>
<evidence type="ECO:0000313" key="3">
    <source>
        <dbReference type="Proteomes" id="UP000199052"/>
    </source>
</evidence>
<feature type="region of interest" description="Disordered" evidence="1">
    <location>
        <begin position="71"/>
        <end position="131"/>
    </location>
</feature>
<reference evidence="2 3" key="1">
    <citation type="submission" date="2016-10" db="EMBL/GenBank/DDBJ databases">
        <authorList>
            <person name="de Groot N.N."/>
        </authorList>
    </citation>
    <scope>NUCLEOTIDE SEQUENCE [LARGE SCALE GENOMIC DNA]</scope>
    <source>
        <strain evidence="2 3">CPCC 202808</strain>
    </source>
</reference>
<protein>
    <submittedName>
        <fullName evidence="2">Uncharacterized conserved protein, DUF1015 family</fullName>
    </submittedName>
</protein>
<accession>A0A1I2VR26</accession>
<proteinExistence type="predicted"/>
<evidence type="ECO:0000256" key="1">
    <source>
        <dbReference type="SAM" id="MobiDB-lite"/>
    </source>
</evidence>
<evidence type="ECO:0000313" key="2">
    <source>
        <dbReference type="EMBL" id="SFG91600.1"/>
    </source>
</evidence>
<dbReference type="AlphaFoldDB" id="A0A1I2VR26"/>
<name>A0A1I2VR26_9ACTN</name>
<dbReference type="PANTHER" id="PTHR36454">
    <property type="entry name" value="LMO2823 PROTEIN"/>
    <property type="match status" value="1"/>
</dbReference>